<sequence>MRTIVSLLLNFYYEPAANLMSPYFPNASLSELMFSFKLV</sequence>
<reference evidence="1" key="1">
    <citation type="submission" date="2014-11" db="EMBL/GenBank/DDBJ databases">
        <authorList>
            <person name="Amaro Gonzalez C."/>
        </authorList>
    </citation>
    <scope>NUCLEOTIDE SEQUENCE</scope>
</reference>
<reference evidence="1" key="2">
    <citation type="journal article" date="2015" name="Fish Shellfish Immunol.">
        <title>Early steps in the European eel (Anguilla anguilla)-Vibrio vulnificus interaction in the gills: Role of the RtxA13 toxin.</title>
        <authorList>
            <person name="Callol A."/>
            <person name="Pajuelo D."/>
            <person name="Ebbesson L."/>
            <person name="Teles M."/>
            <person name="MacKenzie S."/>
            <person name="Amaro C."/>
        </authorList>
    </citation>
    <scope>NUCLEOTIDE SEQUENCE</scope>
</reference>
<protein>
    <submittedName>
        <fullName evidence="1">Uncharacterized protein</fullName>
    </submittedName>
</protein>
<organism evidence="1">
    <name type="scientific">Anguilla anguilla</name>
    <name type="common">European freshwater eel</name>
    <name type="synonym">Muraena anguilla</name>
    <dbReference type="NCBI Taxonomy" id="7936"/>
    <lineage>
        <taxon>Eukaryota</taxon>
        <taxon>Metazoa</taxon>
        <taxon>Chordata</taxon>
        <taxon>Craniata</taxon>
        <taxon>Vertebrata</taxon>
        <taxon>Euteleostomi</taxon>
        <taxon>Actinopterygii</taxon>
        <taxon>Neopterygii</taxon>
        <taxon>Teleostei</taxon>
        <taxon>Anguilliformes</taxon>
        <taxon>Anguillidae</taxon>
        <taxon>Anguilla</taxon>
    </lineage>
</organism>
<evidence type="ECO:0000313" key="1">
    <source>
        <dbReference type="EMBL" id="JAH73393.1"/>
    </source>
</evidence>
<dbReference type="EMBL" id="GBXM01035184">
    <property type="protein sequence ID" value="JAH73393.1"/>
    <property type="molecule type" value="Transcribed_RNA"/>
</dbReference>
<proteinExistence type="predicted"/>
<dbReference type="AlphaFoldDB" id="A0A0E9V849"/>
<accession>A0A0E9V849</accession>
<name>A0A0E9V849_ANGAN</name>